<proteinExistence type="predicted"/>
<gene>
    <name evidence="2" type="ORF">FHS44_000826</name>
</gene>
<reference evidence="2 3" key="1">
    <citation type="submission" date="2020-08" db="EMBL/GenBank/DDBJ databases">
        <title>Genomic Encyclopedia of Type Strains, Phase III (KMG-III): the genomes of soil and plant-associated and newly described type strains.</title>
        <authorList>
            <person name="Whitman W."/>
        </authorList>
    </citation>
    <scope>NUCLEOTIDE SEQUENCE [LARGE SCALE GENOMIC DNA]</scope>
    <source>
        <strain evidence="2 3">CECT 8840</strain>
    </source>
</reference>
<keyword evidence="3" id="KW-1185">Reference proteome</keyword>
<protein>
    <submittedName>
        <fullName evidence="2">Uncharacterized protein</fullName>
    </submittedName>
</protein>
<organism evidence="2 3">
    <name type="scientific">Streptosporangium saharense</name>
    <dbReference type="NCBI Taxonomy" id="1706840"/>
    <lineage>
        <taxon>Bacteria</taxon>
        <taxon>Bacillati</taxon>
        <taxon>Actinomycetota</taxon>
        <taxon>Actinomycetes</taxon>
        <taxon>Streptosporangiales</taxon>
        <taxon>Streptosporangiaceae</taxon>
        <taxon>Streptosporangium</taxon>
    </lineage>
</organism>
<name>A0A7W7VKU9_9ACTN</name>
<sequence length="152" mass="16789">MAQTGQAIMTPTVLFHLKSLGSAMSAIPTRLCLDPVPDPQAATHGMWWPYSHDAVAELPGLIAAVDQRLDRTTLLVSVHPETWENIPYRVPARGRRVRVNCLRRSDSQVVVLFPMGAERIVLLVVEPDITHNPAPPAPTRHASRTAHETVRV</sequence>
<comment type="caution">
    <text evidence="2">The sequence shown here is derived from an EMBL/GenBank/DDBJ whole genome shotgun (WGS) entry which is preliminary data.</text>
</comment>
<feature type="region of interest" description="Disordered" evidence="1">
    <location>
        <begin position="131"/>
        <end position="152"/>
    </location>
</feature>
<dbReference type="Pfam" id="PF19457">
    <property type="entry name" value="DUF5994"/>
    <property type="match status" value="1"/>
</dbReference>
<accession>A0A7W7VKU9</accession>
<dbReference type="Proteomes" id="UP000552644">
    <property type="component" value="Unassembled WGS sequence"/>
</dbReference>
<dbReference type="InterPro" id="IPR046036">
    <property type="entry name" value="DUF5994"/>
</dbReference>
<dbReference type="EMBL" id="JACHJP010000001">
    <property type="protein sequence ID" value="MBB4913754.1"/>
    <property type="molecule type" value="Genomic_DNA"/>
</dbReference>
<dbReference type="RefSeq" id="WP_184712490.1">
    <property type="nucleotide sequence ID" value="NZ_JACHJP010000001.1"/>
</dbReference>
<evidence type="ECO:0000256" key="1">
    <source>
        <dbReference type="SAM" id="MobiDB-lite"/>
    </source>
</evidence>
<dbReference type="AlphaFoldDB" id="A0A7W7VKU9"/>
<evidence type="ECO:0000313" key="2">
    <source>
        <dbReference type="EMBL" id="MBB4913754.1"/>
    </source>
</evidence>
<evidence type="ECO:0000313" key="3">
    <source>
        <dbReference type="Proteomes" id="UP000552644"/>
    </source>
</evidence>